<sequence length="137" mass="15053">MPTENTTPTSTVKTFLAAIKAHDTDRMRAVCHPNATGCLIRDGKPIYTTVAAILQMLDERKDEAMEEISRDEVEHVCGEFANVWAPYKFFSGGKVHHEGGSAYTLWKSPEGGWVITVVQDIALPVGKSAGDLFDKKT</sequence>
<dbReference type="Gene3D" id="3.10.450.50">
    <property type="match status" value="1"/>
</dbReference>
<name>A0AAN8A4X0_9PEZI</name>
<dbReference type="AlphaFoldDB" id="A0AAN8A4X0"/>
<evidence type="ECO:0008006" key="3">
    <source>
        <dbReference type="Google" id="ProtNLM"/>
    </source>
</evidence>
<dbReference type="EMBL" id="JAVRQU010000002">
    <property type="protein sequence ID" value="KAK5706136.1"/>
    <property type="molecule type" value="Genomic_DNA"/>
</dbReference>
<protein>
    <recommendedName>
        <fullName evidence="3">DUF4440 domain-containing protein</fullName>
    </recommendedName>
</protein>
<dbReference type="Proteomes" id="UP001310594">
    <property type="component" value="Unassembled WGS sequence"/>
</dbReference>
<evidence type="ECO:0000313" key="2">
    <source>
        <dbReference type="Proteomes" id="UP001310594"/>
    </source>
</evidence>
<proteinExistence type="predicted"/>
<organism evidence="1 2">
    <name type="scientific">Elasticomyces elasticus</name>
    <dbReference type="NCBI Taxonomy" id="574655"/>
    <lineage>
        <taxon>Eukaryota</taxon>
        <taxon>Fungi</taxon>
        <taxon>Dikarya</taxon>
        <taxon>Ascomycota</taxon>
        <taxon>Pezizomycotina</taxon>
        <taxon>Dothideomycetes</taxon>
        <taxon>Dothideomycetidae</taxon>
        <taxon>Mycosphaerellales</taxon>
        <taxon>Teratosphaeriaceae</taxon>
        <taxon>Elasticomyces</taxon>
    </lineage>
</organism>
<reference evidence="1" key="1">
    <citation type="submission" date="2023-08" db="EMBL/GenBank/DDBJ databases">
        <title>Black Yeasts Isolated from many extreme environments.</title>
        <authorList>
            <person name="Coleine C."/>
            <person name="Stajich J.E."/>
            <person name="Selbmann L."/>
        </authorList>
    </citation>
    <scope>NUCLEOTIDE SEQUENCE</scope>
    <source>
        <strain evidence="1">CCFEE 5810</strain>
    </source>
</reference>
<dbReference type="InterPro" id="IPR032710">
    <property type="entry name" value="NTF2-like_dom_sf"/>
</dbReference>
<dbReference type="SUPFAM" id="SSF54427">
    <property type="entry name" value="NTF2-like"/>
    <property type="match status" value="1"/>
</dbReference>
<evidence type="ECO:0000313" key="1">
    <source>
        <dbReference type="EMBL" id="KAK5706136.1"/>
    </source>
</evidence>
<gene>
    <name evidence="1" type="ORF">LTR97_001122</name>
</gene>
<accession>A0AAN8A4X0</accession>
<comment type="caution">
    <text evidence="1">The sequence shown here is derived from an EMBL/GenBank/DDBJ whole genome shotgun (WGS) entry which is preliminary data.</text>
</comment>